<dbReference type="PANTHER" id="PTHR33221">
    <property type="entry name" value="WINGED HELIX-TURN-HELIX TRANSCRIPTIONAL REGULATOR, RRF2 FAMILY"/>
    <property type="match status" value="1"/>
</dbReference>
<dbReference type="InterPro" id="IPR036388">
    <property type="entry name" value="WH-like_DNA-bd_sf"/>
</dbReference>
<dbReference type="Gene3D" id="1.10.10.10">
    <property type="entry name" value="Winged helix-like DNA-binding domain superfamily/Winged helix DNA-binding domain"/>
    <property type="match status" value="1"/>
</dbReference>
<dbReference type="AlphaFoldDB" id="A0A2P7BVF3"/>
<organism evidence="1 2">
    <name type="scientific">Phyllobacterium brassicacearum</name>
    <dbReference type="NCBI Taxonomy" id="314235"/>
    <lineage>
        <taxon>Bacteria</taxon>
        <taxon>Pseudomonadati</taxon>
        <taxon>Pseudomonadota</taxon>
        <taxon>Alphaproteobacteria</taxon>
        <taxon>Hyphomicrobiales</taxon>
        <taxon>Phyllobacteriaceae</taxon>
        <taxon>Phyllobacterium</taxon>
    </lineage>
</organism>
<evidence type="ECO:0000313" key="2">
    <source>
        <dbReference type="Proteomes" id="UP000241444"/>
    </source>
</evidence>
<accession>A0A2P7BVF3</accession>
<dbReference type="OrthoDB" id="9808360at2"/>
<dbReference type="SUPFAM" id="SSF46785">
    <property type="entry name" value="Winged helix' DNA-binding domain"/>
    <property type="match status" value="1"/>
</dbReference>
<dbReference type="Proteomes" id="UP000241444">
    <property type="component" value="Unassembled WGS sequence"/>
</dbReference>
<gene>
    <name evidence="1" type="ORF">CU102_03445</name>
</gene>
<comment type="caution">
    <text evidence="1">The sequence shown here is derived from an EMBL/GenBank/DDBJ whole genome shotgun (WGS) entry which is preliminary data.</text>
</comment>
<dbReference type="GO" id="GO:0003700">
    <property type="term" value="F:DNA-binding transcription factor activity"/>
    <property type="evidence" value="ECO:0007669"/>
    <property type="project" value="TreeGrafter"/>
</dbReference>
<keyword evidence="2" id="KW-1185">Reference proteome</keyword>
<dbReference type="EMBL" id="PGGO01000002">
    <property type="protein sequence ID" value="PSH70457.1"/>
    <property type="molecule type" value="Genomic_DNA"/>
</dbReference>
<dbReference type="GO" id="GO:0005829">
    <property type="term" value="C:cytosol"/>
    <property type="evidence" value="ECO:0007669"/>
    <property type="project" value="TreeGrafter"/>
</dbReference>
<dbReference type="PROSITE" id="PS51197">
    <property type="entry name" value="HTH_RRF2_2"/>
    <property type="match status" value="1"/>
</dbReference>
<proteinExistence type="predicted"/>
<dbReference type="InterPro" id="IPR036390">
    <property type="entry name" value="WH_DNA-bd_sf"/>
</dbReference>
<dbReference type="InterPro" id="IPR000944">
    <property type="entry name" value="Tscrpt_reg_Rrf2"/>
</dbReference>
<dbReference type="Pfam" id="PF02082">
    <property type="entry name" value="Rrf2"/>
    <property type="match status" value="1"/>
</dbReference>
<sequence length="164" mass="17917">MGKRWEQACCVGSAEAKQFCRLDRLPTGDRRGIRCELFTKLQKAGIVVARKGIGGGFALALPATDVTAVEVVEAVDGRKALFECKGIRAQCARFGDRTPAWAVDGVCSIHALMLEAEQRARDAMAAHTLASIKGRVSTKTPKDHTGRVQEWLAARTPRRGRRRS</sequence>
<evidence type="ECO:0000313" key="1">
    <source>
        <dbReference type="EMBL" id="PSH70457.1"/>
    </source>
</evidence>
<name>A0A2P7BVF3_9HYPH</name>
<dbReference type="PANTHER" id="PTHR33221:SF13">
    <property type="entry name" value="TRANSCRIPTIONAL REGULATOR-RELATED"/>
    <property type="match status" value="1"/>
</dbReference>
<protein>
    <submittedName>
        <fullName evidence="1">Transcriptional regulator</fullName>
    </submittedName>
</protein>
<dbReference type="PROSITE" id="PS01332">
    <property type="entry name" value="HTH_RRF2_1"/>
    <property type="match status" value="1"/>
</dbReference>
<reference evidence="2" key="1">
    <citation type="submission" date="2017-11" db="EMBL/GenBank/DDBJ databases">
        <authorList>
            <person name="Kuznetsova I."/>
            <person name="Sazanova A."/>
            <person name="Chirak E."/>
            <person name="Safronova V."/>
            <person name="Willems A."/>
        </authorList>
    </citation>
    <scope>NUCLEOTIDE SEQUENCE [LARGE SCALE GENOMIC DNA]</scope>
    <source>
        <strain evidence="2">STM 196</strain>
    </source>
</reference>
<dbReference type="InterPro" id="IPR030489">
    <property type="entry name" value="TR_Rrf2-type_CS"/>
</dbReference>